<dbReference type="Pfam" id="PF01966">
    <property type="entry name" value="HD"/>
    <property type="match status" value="1"/>
</dbReference>
<dbReference type="InterPro" id="IPR026875">
    <property type="entry name" value="PHydrolase_assoc_dom"/>
</dbReference>
<feature type="domain" description="HD" evidence="2">
    <location>
        <begin position="81"/>
        <end position="190"/>
    </location>
</feature>
<dbReference type="SMART" id="SM00471">
    <property type="entry name" value="HDc"/>
    <property type="match status" value="1"/>
</dbReference>
<accession>S5DK02</accession>
<dbReference type="GO" id="GO:0016787">
    <property type="term" value="F:hydrolase activity"/>
    <property type="evidence" value="ECO:0007669"/>
    <property type="project" value="UniProtKB-KW"/>
</dbReference>
<dbReference type="InterPro" id="IPR051094">
    <property type="entry name" value="Diverse_Catalytic_Enzymes"/>
</dbReference>
<protein>
    <submittedName>
        <fullName evidence="3">MedDCM-OCT-S30-C99-cds7</fullName>
    </submittedName>
</protein>
<dbReference type="PANTHER" id="PTHR35795">
    <property type="entry name" value="SLR1885 PROTEIN"/>
    <property type="match status" value="1"/>
</dbReference>
<dbReference type="AlphaFoldDB" id="S5DK02"/>
<dbReference type="InterPro" id="IPR003607">
    <property type="entry name" value="HD/PDEase_dom"/>
</dbReference>
<name>S5DK02_9ACTN</name>
<dbReference type="PANTHER" id="PTHR35795:SF1">
    <property type="entry name" value="BIS(5'-NUCLEOSYL)-TETRAPHOSPHATASE, SYMMETRICAL"/>
    <property type="match status" value="1"/>
</dbReference>
<sequence>MNDSFILRDRIWREQNERVTLSSNATFAANSLGRNIDEEPDAFRTCFERDRDRIIHSKTFRRLKHKTQVFINPDGDHFITRMTHTLNVTQIGRSIAKTLGLNPDLTEAICLGHDVGHSPFGHTGEDVLNEILDGGWSHSENSVRMLSVIEPLNLTKETINGIEKHPWRYEEPPYSPEGLICRFADRIAYLSHDVEDAIRAGVLKVEDIPKKITSVLGSPGKTWVNSLISGIFKASSSGDLQMDDEILSIMHELREFMFEKVYLREETLNQRSEARKIVETLVMHFEKNPDKLPENYAQNQSDIANSVDYVAGMTDRFAISTFEKIN</sequence>
<keyword evidence="1" id="KW-0378">Hydrolase</keyword>
<dbReference type="PROSITE" id="PS51831">
    <property type="entry name" value="HD"/>
    <property type="match status" value="1"/>
</dbReference>
<dbReference type="InterPro" id="IPR006674">
    <property type="entry name" value="HD_domain"/>
</dbReference>
<dbReference type="SUPFAM" id="SSF109604">
    <property type="entry name" value="HD-domain/PDEase-like"/>
    <property type="match status" value="1"/>
</dbReference>
<evidence type="ECO:0000259" key="2">
    <source>
        <dbReference type="PROSITE" id="PS51831"/>
    </source>
</evidence>
<dbReference type="CDD" id="cd00077">
    <property type="entry name" value="HDc"/>
    <property type="match status" value="1"/>
</dbReference>
<dbReference type="Pfam" id="PF13286">
    <property type="entry name" value="HD_assoc"/>
    <property type="match status" value="1"/>
</dbReference>
<dbReference type="Gene3D" id="1.10.3210.10">
    <property type="entry name" value="Hypothetical protein af1432"/>
    <property type="match status" value="1"/>
</dbReference>
<proteinExistence type="predicted"/>
<evidence type="ECO:0000256" key="1">
    <source>
        <dbReference type="ARBA" id="ARBA00022801"/>
    </source>
</evidence>
<evidence type="ECO:0000313" key="3">
    <source>
        <dbReference type="EMBL" id="AGQ19084.1"/>
    </source>
</evidence>
<reference evidence="3" key="1">
    <citation type="journal article" date="2013" name="Sci. Rep.">
        <title>Metagenomics uncovers a new group of low GC and ultra-small marine Actinobacteria.</title>
        <authorList>
            <person name="Ghai R."/>
            <person name="Mizuno C.M."/>
            <person name="Picazo A."/>
            <person name="Camacho A."/>
            <person name="Rodriguez-Valera F."/>
        </authorList>
    </citation>
    <scope>NUCLEOTIDE SEQUENCE</scope>
</reference>
<dbReference type="EMBL" id="KC811122">
    <property type="protein sequence ID" value="AGQ19084.1"/>
    <property type="molecule type" value="Genomic_DNA"/>
</dbReference>
<organism evidence="3">
    <name type="scientific">Candidatus Actinomarina minuta</name>
    <dbReference type="NCBI Taxonomy" id="1389454"/>
    <lineage>
        <taxon>Bacteria</taxon>
        <taxon>Bacillati</taxon>
        <taxon>Actinomycetota</taxon>
        <taxon>Actinomycetes</taxon>
        <taxon>Candidatus Actinomarinidae</taxon>
        <taxon>Candidatus Actinomarinales</taxon>
        <taxon>Candidatus Actinomarineae</taxon>
        <taxon>Candidatus Actinomarinaceae</taxon>
        <taxon>Candidatus Actinomarina</taxon>
    </lineage>
</organism>